<evidence type="ECO:0000256" key="9">
    <source>
        <dbReference type="ARBA" id="ARBA00023004"/>
    </source>
</evidence>
<keyword evidence="8" id="KW-0560">Oxidoreductase</keyword>
<evidence type="ECO:0000256" key="5">
    <source>
        <dbReference type="ARBA" id="ARBA00022692"/>
    </source>
</evidence>
<keyword evidence="6" id="KW-0479">Metal-binding</keyword>
<comment type="similarity">
    <text evidence="3">Belongs to the fatty acid desaturase type 1 family.</text>
</comment>
<keyword evidence="9" id="KW-0408">Iron</keyword>
<dbReference type="Gene3D" id="3.10.120.10">
    <property type="entry name" value="Cytochrome b5-like heme/steroid binding domain"/>
    <property type="match status" value="1"/>
</dbReference>
<dbReference type="InterPro" id="IPR005804">
    <property type="entry name" value="FA_desaturase_dom"/>
</dbReference>
<dbReference type="PRINTS" id="PR00363">
    <property type="entry name" value="CYTOCHROMEB5"/>
</dbReference>
<dbReference type="PROSITE" id="PS50255">
    <property type="entry name" value="CYTOCHROME_B5_2"/>
    <property type="match status" value="1"/>
</dbReference>
<dbReference type="PROSITE" id="PS00191">
    <property type="entry name" value="CYTOCHROME_B5_1"/>
    <property type="match status" value="1"/>
</dbReference>
<proteinExistence type="inferred from homology"/>
<evidence type="ECO:0000256" key="8">
    <source>
        <dbReference type="ARBA" id="ARBA00023002"/>
    </source>
</evidence>
<dbReference type="EMBL" id="HBIZ01017609">
    <property type="protein sequence ID" value="CAE0758376.1"/>
    <property type="molecule type" value="Transcribed_RNA"/>
</dbReference>
<gene>
    <name evidence="14" type="ORF">PCAR00345_LOCUS10970</name>
</gene>
<dbReference type="InterPro" id="IPR012171">
    <property type="entry name" value="Fatty_acid_desaturase"/>
</dbReference>
<name>A0A7S4B931_CHRCT</name>
<evidence type="ECO:0000313" key="14">
    <source>
        <dbReference type="EMBL" id="CAE0758376.1"/>
    </source>
</evidence>
<dbReference type="InterPro" id="IPR018506">
    <property type="entry name" value="Cyt_B5_heme-BS"/>
</dbReference>
<dbReference type="InterPro" id="IPR001199">
    <property type="entry name" value="Cyt_B5-like_heme/steroid-bd"/>
</dbReference>
<dbReference type="CDD" id="cd03506">
    <property type="entry name" value="Delta6-FADS-like"/>
    <property type="match status" value="1"/>
</dbReference>
<dbReference type="Pfam" id="PF00487">
    <property type="entry name" value="FA_desaturase"/>
    <property type="match status" value="1"/>
</dbReference>
<dbReference type="GO" id="GO:0016717">
    <property type="term" value="F:oxidoreductase activity, acting on paired donors, with oxidation of a pair of donors resulting in the reduction of molecular oxygen to two molecules of water"/>
    <property type="evidence" value="ECO:0007669"/>
    <property type="project" value="TreeGrafter"/>
</dbReference>
<evidence type="ECO:0000256" key="12">
    <source>
        <dbReference type="SAM" id="Phobius"/>
    </source>
</evidence>
<dbReference type="AlphaFoldDB" id="A0A7S4B931"/>
<accession>A0A7S4B931</accession>
<dbReference type="GO" id="GO:0046872">
    <property type="term" value="F:metal ion binding"/>
    <property type="evidence" value="ECO:0007669"/>
    <property type="project" value="UniProtKB-KW"/>
</dbReference>
<evidence type="ECO:0000259" key="13">
    <source>
        <dbReference type="PROSITE" id="PS50255"/>
    </source>
</evidence>
<dbReference type="GO" id="GO:0006629">
    <property type="term" value="P:lipid metabolic process"/>
    <property type="evidence" value="ECO:0007669"/>
    <property type="project" value="UniProtKB-KW"/>
</dbReference>
<evidence type="ECO:0000256" key="6">
    <source>
        <dbReference type="ARBA" id="ARBA00022723"/>
    </source>
</evidence>
<feature type="transmembrane region" description="Helical" evidence="12">
    <location>
        <begin position="421"/>
        <end position="439"/>
    </location>
</feature>
<evidence type="ECO:0000256" key="11">
    <source>
        <dbReference type="ARBA" id="ARBA00023136"/>
    </source>
</evidence>
<evidence type="ECO:0000256" key="2">
    <source>
        <dbReference type="ARBA" id="ARBA00005189"/>
    </source>
</evidence>
<dbReference type="PANTHER" id="PTHR19353:SF30">
    <property type="entry name" value="DELTA 8-(E)-SPHINGOLIPID DESATURASE"/>
    <property type="match status" value="1"/>
</dbReference>
<keyword evidence="5 12" id="KW-0812">Transmembrane</keyword>
<comment type="pathway">
    <text evidence="2">Lipid metabolism.</text>
</comment>
<dbReference type="GO" id="GO:0016020">
    <property type="term" value="C:membrane"/>
    <property type="evidence" value="ECO:0007669"/>
    <property type="project" value="UniProtKB-SubCell"/>
</dbReference>
<keyword evidence="7 12" id="KW-1133">Transmembrane helix</keyword>
<evidence type="ECO:0000256" key="3">
    <source>
        <dbReference type="ARBA" id="ARBA00009295"/>
    </source>
</evidence>
<feature type="transmembrane region" description="Helical" evidence="12">
    <location>
        <begin position="388"/>
        <end position="409"/>
    </location>
</feature>
<evidence type="ECO:0000256" key="1">
    <source>
        <dbReference type="ARBA" id="ARBA00004141"/>
    </source>
</evidence>
<dbReference type="SMART" id="SM01117">
    <property type="entry name" value="Cyt-b5"/>
    <property type="match status" value="1"/>
</dbReference>
<sequence>MPLCVLPARLGHILILAHWLRLFMFRRTGDVGEVCMRLLPIASQRLWLLLPCVLVCLAETALARSAGADSDSGKAGGIRWGVMSASAALLAQMLLDRQSRCEQDGAANTDEALTWREDEGLSKLVPLHPSPRSAEGQSKLASYTMAQVAARNTSSELWVAIDGYVYDLTRFVLKHPGGALPIMNMAGKDCTDVFANYHPARVYKTMLPAYLIGQVSDYQLYPHVAEFRAIRQELLRRGLFETDLRFYAKLGAFLAFLFCTALWLTLSCSSTVAHAAGAAVMGIFWQQLAGVGHDLGHSGVSHRFKLDHLVGSTVGNALMGISTGWWKQNHNTHHVVCNSVENDPDIQHMPILAVSNRVFERPYWSSYYSKWVQLDAASKFLVGHQHILFYPLMMVARFNLYAQSWIMVLSKQQMHYRKTEAAALTLYAAWVLALALSLPTWGQTAMWLLVSHATAGLLHVQIVISHWAMETYHGHAYNDETDEWFITQLKTTMNVATPPLLDWVHIGLQFQIEHHLFPRLPRHNLRKARELVRPLCAKHGIHYHEPSFWQANVETLRALRSAAFAARESGARSMLWEAMNALG</sequence>
<dbReference type="PANTHER" id="PTHR19353">
    <property type="entry name" value="FATTY ACID DESATURASE 2"/>
    <property type="match status" value="1"/>
</dbReference>
<keyword evidence="10" id="KW-0443">Lipid metabolism</keyword>
<evidence type="ECO:0000256" key="4">
    <source>
        <dbReference type="ARBA" id="ARBA00022617"/>
    </source>
</evidence>
<dbReference type="GO" id="GO:0020037">
    <property type="term" value="F:heme binding"/>
    <property type="evidence" value="ECO:0007669"/>
    <property type="project" value="InterPro"/>
</dbReference>
<dbReference type="Pfam" id="PF00173">
    <property type="entry name" value="Cyt-b5"/>
    <property type="match status" value="1"/>
</dbReference>
<dbReference type="SUPFAM" id="SSF55856">
    <property type="entry name" value="Cytochrome b5-like heme/steroid binding domain"/>
    <property type="match status" value="1"/>
</dbReference>
<feature type="domain" description="Cytochrome b5 heme-binding" evidence="13">
    <location>
        <begin position="140"/>
        <end position="216"/>
    </location>
</feature>
<evidence type="ECO:0000256" key="7">
    <source>
        <dbReference type="ARBA" id="ARBA00022989"/>
    </source>
</evidence>
<protein>
    <recommendedName>
        <fullName evidence="13">Cytochrome b5 heme-binding domain-containing protein</fullName>
    </recommendedName>
</protein>
<organism evidence="14">
    <name type="scientific">Chrysotila carterae</name>
    <name type="common">Marine alga</name>
    <name type="synonym">Syracosphaera carterae</name>
    <dbReference type="NCBI Taxonomy" id="13221"/>
    <lineage>
        <taxon>Eukaryota</taxon>
        <taxon>Haptista</taxon>
        <taxon>Haptophyta</taxon>
        <taxon>Prymnesiophyceae</taxon>
        <taxon>Isochrysidales</taxon>
        <taxon>Isochrysidaceae</taxon>
        <taxon>Chrysotila</taxon>
    </lineage>
</organism>
<keyword evidence="4" id="KW-0349">Heme</keyword>
<evidence type="ECO:0000256" key="10">
    <source>
        <dbReference type="ARBA" id="ARBA00023098"/>
    </source>
</evidence>
<comment type="subcellular location">
    <subcellularLocation>
        <location evidence="1">Membrane</location>
        <topology evidence="1">Multi-pass membrane protein</topology>
    </subcellularLocation>
</comment>
<reference evidence="14" key="1">
    <citation type="submission" date="2021-01" db="EMBL/GenBank/DDBJ databases">
        <authorList>
            <person name="Corre E."/>
            <person name="Pelletier E."/>
            <person name="Niang G."/>
            <person name="Scheremetjew M."/>
            <person name="Finn R."/>
            <person name="Kale V."/>
            <person name="Holt S."/>
            <person name="Cochrane G."/>
            <person name="Meng A."/>
            <person name="Brown T."/>
            <person name="Cohen L."/>
        </authorList>
    </citation>
    <scope>NUCLEOTIDE SEQUENCE</scope>
    <source>
        <strain evidence="14">CCMP645</strain>
    </source>
</reference>
<keyword evidence="11 12" id="KW-0472">Membrane</keyword>
<dbReference type="InterPro" id="IPR036400">
    <property type="entry name" value="Cyt_B5-like_heme/steroid_sf"/>
</dbReference>